<comment type="caution">
    <text evidence="2">The sequence shown here is derived from an EMBL/GenBank/DDBJ whole genome shotgun (WGS) entry which is preliminary data.</text>
</comment>
<accession>A0A7Y7WD18</accession>
<protein>
    <submittedName>
        <fullName evidence="2">Uncharacterized protein</fullName>
    </submittedName>
</protein>
<proteinExistence type="predicted"/>
<sequence>MSKIDSTRLSQVLAALAKPKERVTSTSTNNAPSAKAKKGVKDLDVLRTRLQSRLQGLKKKAEDFHAAAPVVTVQEILRWEFGESILEHAEFGGISRKVAETMLENQKLAKAIYGIVDNMLSPDA</sequence>
<organism evidence="2 3">
    <name type="scientific">Pseudomonas gingeri</name>
    <dbReference type="NCBI Taxonomy" id="117681"/>
    <lineage>
        <taxon>Bacteria</taxon>
        <taxon>Pseudomonadati</taxon>
        <taxon>Pseudomonadota</taxon>
        <taxon>Gammaproteobacteria</taxon>
        <taxon>Pseudomonadales</taxon>
        <taxon>Pseudomonadaceae</taxon>
        <taxon>Pseudomonas</taxon>
    </lineage>
</organism>
<reference evidence="2 3" key="1">
    <citation type="submission" date="2020-04" db="EMBL/GenBank/DDBJ databases">
        <title>Molecular characterization of pseudomonads from Agaricus bisporus reveal novel blotch 2 pathogens in Western Europe.</title>
        <authorList>
            <person name="Taparia T."/>
            <person name="Krijger M."/>
            <person name="Haynes E."/>
            <person name="Elpinstone J.G."/>
            <person name="Noble R."/>
            <person name="Van Der Wolf J."/>
        </authorList>
    </citation>
    <scope>NUCLEOTIDE SEQUENCE [LARGE SCALE GENOMIC DNA]</scope>
    <source>
        <strain evidence="2 3">F1001</strain>
    </source>
</reference>
<dbReference type="RefSeq" id="WP_177143730.1">
    <property type="nucleotide sequence ID" value="NZ_JACAPU010000011.1"/>
</dbReference>
<dbReference type="AlphaFoldDB" id="A0A7Y7WD18"/>
<evidence type="ECO:0000313" key="3">
    <source>
        <dbReference type="Proteomes" id="UP000582981"/>
    </source>
</evidence>
<gene>
    <name evidence="2" type="ORF">HX829_07780</name>
</gene>
<dbReference type="EMBL" id="JACAPU010000011">
    <property type="protein sequence ID" value="NWB46389.1"/>
    <property type="molecule type" value="Genomic_DNA"/>
</dbReference>
<dbReference type="Proteomes" id="UP000582981">
    <property type="component" value="Unassembled WGS sequence"/>
</dbReference>
<feature type="region of interest" description="Disordered" evidence="1">
    <location>
        <begin position="20"/>
        <end position="39"/>
    </location>
</feature>
<evidence type="ECO:0000256" key="1">
    <source>
        <dbReference type="SAM" id="MobiDB-lite"/>
    </source>
</evidence>
<evidence type="ECO:0000313" key="2">
    <source>
        <dbReference type="EMBL" id="NWB46389.1"/>
    </source>
</evidence>
<name>A0A7Y7WD18_9PSED</name>